<dbReference type="InParanoid" id="A0A369KE57"/>
<keyword evidence="2" id="KW-1185">Reference proteome</keyword>
<comment type="caution">
    <text evidence="1">The sequence shown here is derived from an EMBL/GenBank/DDBJ whole genome shotgun (WGS) entry which is preliminary data.</text>
</comment>
<dbReference type="EMBL" id="LUEZ02000009">
    <property type="protein sequence ID" value="RDB30014.1"/>
    <property type="molecule type" value="Genomic_DNA"/>
</dbReference>
<proteinExistence type="predicted"/>
<gene>
    <name evidence="1" type="ORF">Hypma_013841</name>
</gene>
<dbReference type="AlphaFoldDB" id="A0A369KE57"/>
<accession>A0A369KE57</accession>
<evidence type="ECO:0000313" key="2">
    <source>
        <dbReference type="Proteomes" id="UP000076154"/>
    </source>
</evidence>
<name>A0A369KE57_HYPMA</name>
<dbReference type="Proteomes" id="UP000076154">
    <property type="component" value="Unassembled WGS sequence"/>
</dbReference>
<sequence>MGPHHNGWSLRHGYKQTSVVARALRDSNRRRKEEVCKLFRRTLTSPPSPLSSTICQFFALGGLNSSLHHRMSPVDDATTVT</sequence>
<protein>
    <submittedName>
        <fullName evidence="1">Uncharacterized protein</fullName>
    </submittedName>
</protein>
<organism evidence="1 2">
    <name type="scientific">Hypsizygus marmoreus</name>
    <name type="common">White beech mushroom</name>
    <name type="synonym">Agaricus marmoreus</name>
    <dbReference type="NCBI Taxonomy" id="39966"/>
    <lineage>
        <taxon>Eukaryota</taxon>
        <taxon>Fungi</taxon>
        <taxon>Dikarya</taxon>
        <taxon>Basidiomycota</taxon>
        <taxon>Agaricomycotina</taxon>
        <taxon>Agaricomycetes</taxon>
        <taxon>Agaricomycetidae</taxon>
        <taxon>Agaricales</taxon>
        <taxon>Tricholomatineae</taxon>
        <taxon>Lyophyllaceae</taxon>
        <taxon>Hypsizygus</taxon>
    </lineage>
</organism>
<evidence type="ECO:0000313" key="1">
    <source>
        <dbReference type="EMBL" id="RDB30014.1"/>
    </source>
</evidence>
<reference evidence="1" key="1">
    <citation type="submission" date="2018-04" db="EMBL/GenBank/DDBJ databases">
        <title>Whole genome sequencing of Hypsizygus marmoreus.</title>
        <authorList>
            <person name="Choi I.-G."/>
            <person name="Min B."/>
            <person name="Kim J.-G."/>
            <person name="Kim S."/>
            <person name="Oh Y.-L."/>
            <person name="Kong W.-S."/>
            <person name="Park H."/>
            <person name="Jeong J."/>
            <person name="Song E.-S."/>
        </authorList>
    </citation>
    <scope>NUCLEOTIDE SEQUENCE [LARGE SCALE GENOMIC DNA]</scope>
    <source>
        <strain evidence="1">51987-8</strain>
    </source>
</reference>